<sequence>MGYVYLVLRSFRRGIRPRLEEQCDDTKETLKLITLFKMLCKAQFGNIMYASHPPPPTDISRLAKNKRLKLADPDDSLSNLPIEILIGVDFYLNVMNSEPPFKLTDSLTLIPSILGCILSGPRSQATVSFIPTVHNINVARPSLNDALETGTNLFSNIMAKLLKFRLSKIATWKFMAHERLGGEIGRNST</sequence>
<gene>
    <name evidence="1" type="primary">AVEN_36137_1</name>
    <name evidence="1" type="ORF">NPIL_130791</name>
</gene>
<keyword evidence="2" id="KW-1185">Reference proteome</keyword>
<dbReference type="Proteomes" id="UP000887013">
    <property type="component" value="Unassembled WGS sequence"/>
</dbReference>
<reference evidence="1" key="1">
    <citation type="submission" date="2020-08" db="EMBL/GenBank/DDBJ databases">
        <title>Multicomponent nature underlies the extraordinary mechanical properties of spider dragline silk.</title>
        <authorList>
            <person name="Kono N."/>
            <person name="Nakamura H."/>
            <person name="Mori M."/>
            <person name="Yoshida Y."/>
            <person name="Ohtoshi R."/>
            <person name="Malay A.D."/>
            <person name="Moran D.A.P."/>
            <person name="Tomita M."/>
            <person name="Numata K."/>
            <person name="Arakawa K."/>
        </authorList>
    </citation>
    <scope>NUCLEOTIDE SEQUENCE</scope>
</reference>
<evidence type="ECO:0000313" key="1">
    <source>
        <dbReference type="EMBL" id="GFT66275.1"/>
    </source>
</evidence>
<accession>A0A8X6PH48</accession>
<dbReference type="AlphaFoldDB" id="A0A8X6PH48"/>
<comment type="caution">
    <text evidence="1">The sequence shown here is derived from an EMBL/GenBank/DDBJ whole genome shotgun (WGS) entry which is preliminary data.</text>
</comment>
<organism evidence="1 2">
    <name type="scientific">Nephila pilipes</name>
    <name type="common">Giant wood spider</name>
    <name type="synonym">Nephila maculata</name>
    <dbReference type="NCBI Taxonomy" id="299642"/>
    <lineage>
        <taxon>Eukaryota</taxon>
        <taxon>Metazoa</taxon>
        <taxon>Ecdysozoa</taxon>
        <taxon>Arthropoda</taxon>
        <taxon>Chelicerata</taxon>
        <taxon>Arachnida</taxon>
        <taxon>Araneae</taxon>
        <taxon>Araneomorphae</taxon>
        <taxon>Entelegynae</taxon>
        <taxon>Araneoidea</taxon>
        <taxon>Nephilidae</taxon>
        <taxon>Nephila</taxon>
    </lineage>
</organism>
<dbReference type="OrthoDB" id="5874425at2759"/>
<name>A0A8X6PH48_NEPPI</name>
<dbReference type="EMBL" id="BMAW01115488">
    <property type="protein sequence ID" value="GFT66275.1"/>
    <property type="molecule type" value="Genomic_DNA"/>
</dbReference>
<protein>
    <submittedName>
        <fullName evidence="1">Uncharacterized protein</fullName>
    </submittedName>
</protein>
<proteinExistence type="predicted"/>
<evidence type="ECO:0000313" key="2">
    <source>
        <dbReference type="Proteomes" id="UP000887013"/>
    </source>
</evidence>